<dbReference type="PANTHER" id="PTHR31642">
    <property type="entry name" value="TRICHOTHECENE 3-O-ACETYLTRANSFERASE"/>
    <property type="match status" value="1"/>
</dbReference>
<dbReference type="AlphaFoldDB" id="A0AAD1YNI4"/>
<dbReference type="Gene3D" id="3.30.559.10">
    <property type="entry name" value="Chloramphenicol acetyltransferase-like domain"/>
    <property type="match status" value="1"/>
</dbReference>
<dbReference type="EMBL" id="OU503036">
    <property type="protein sequence ID" value="CAI9754472.1"/>
    <property type="molecule type" value="Genomic_DNA"/>
</dbReference>
<evidence type="ECO:0000313" key="2">
    <source>
        <dbReference type="EMBL" id="CAI9754472.1"/>
    </source>
</evidence>
<proteinExistence type="inferred from homology"/>
<dbReference type="Proteomes" id="UP000834106">
    <property type="component" value="Chromosome 1"/>
</dbReference>
<comment type="similarity">
    <text evidence="1">Belongs to the plant acyltransferase family.</text>
</comment>
<dbReference type="InterPro" id="IPR050317">
    <property type="entry name" value="Plant_Fungal_Acyltransferase"/>
</dbReference>
<keyword evidence="3" id="KW-1185">Reference proteome</keyword>
<name>A0AAD1YNI4_9LAMI</name>
<organism evidence="2 3">
    <name type="scientific">Fraxinus pennsylvanica</name>
    <dbReference type="NCBI Taxonomy" id="56036"/>
    <lineage>
        <taxon>Eukaryota</taxon>
        <taxon>Viridiplantae</taxon>
        <taxon>Streptophyta</taxon>
        <taxon>Embryophyta</taxon>
        <taxon>Tracheophyta</taxon>
        <taxon>Spermatophyta</taxon>
        <taxon>Magnoliopsida</taxon>
        <taxon>eudicotyledons</taxon>
        <taxon>Gunneridae</taxon>
        <taxon>Pentapetalae</taxon>
        <taxon>asterids</taxon>
        <taxon>lamiids</taxon>
        <taxon>Lamiales</taxon>
        <taxon>Oleaceae</taxon>
        <taxon>Oleeae</taxon>
        <taxon>Fraxinus</taxon>
    </lineage>
</organism>
<reference evidence="2" key="1">
    <citation type="submission" date="2023-05" db="EMBL/GenBank/DDBJ databases">
        <authorList>
            <person name="Huff M."/>
        </authorList>
    </citation>
    <scope>NUCLEOTIDE SEQUENCE</scope>
</reference>
<accession>A0AAD1YNI4</accession>
<protein>
    <submittedName>
        <fullName evidence="2">Uncharacterized protein</fullName>
    </submittedName>
</protein>
<evidence type="ECO:0000313" key="3">
    <source>
        <dbReference type="Proteomes" id="UP000834106"/>
    </source>
</evidence>
<evidence type="ECO:0000256" key="1">
    <source>
        <dbReference type="ARBA" id="ARBA00009861"/>
    </source>
</evidence>
<dbReference type="InterPro" id="IPR023213">
    <property type="entry name" value="CAT-like_dom_sf"/>
</dbReference>
<dbReference type="Pfam" id="PF02458">
    <property type="entry name" value="Transferase"/>
    <property type="match status" value="1"/>
</dbReference>
<dbReference type="GO" id="GO:0016747">
    <property type="term" value="F:acyltransferase activity, transferring groups other than amino-acyl groups"/>
    <property type="evidence" value="ECO:0007669"/>
    <property type="project" value="TreeGrafter"/>
</dbReference>
<gene>
    <name evidence="2" type="ORF">FPE_LOCUS1903</name>
</gene>
<sequence>MADQTWPINPESKTKLLIAVDGRPKFCQPPPEGYFGNVIAWSSAQSKARDLTRKTIDFAVRIVQNAIKEVTEDYIRTAIDHHELTRKGLVLENSLWITKGTRLPFYEANFGWGEPMQVGPASLVDNLAITLLQGKDSENIAVSLSLPASQMEVFQVLIQPEGF</sequence>
<dbReference type="PANTHER" id="PTHR31642:SF221">
    <property type="entry name" value="O-ACYLTRANSFERASE WSD1 C-TERMINAL DOMAIN-CONTAINING PROTEIN"/>
    <property type="match status" value="1"/>
</dbReference>